<sequence length="155" mass="17901">HSLSPTEWAALTQVTKWLKSYHFATTKMLTTKQPMLSTTHAIFHWLQDELKINIAELPQTTDPTLLKGFVAAHRKLSDYFTKFDESQYYSWATCWFFALLDCVPTSQPIFLVLDPRLSYNGLKEDYCSVLTKGSRGVIHHLNCSLGQLFIPWQSR</sequence>
<evidence type="ECO:0000313" key="2">
    <source>
        <dbReference type="Proteomes" id="UP001218218"/>
    </source>
</evidence>
<organism evidence="1 2">
    <name type="scientific">Mycena albidolilacea</name>
    <dbReference type="NCBI Taxonomy" id="1033008"/>
    <lineage>
        <taxon>Eukaryota</taxon>
        <taxon>Fungi</taxon>
        <taxon>Dikarya</taxon>
        <taxon>Basidiomycota</taxon>
        <taxon>Agaricomycotina</taxon>
        <taxon>Agaricomycetes</taxon>
        <taxon>Agaricomycetidae</taxon>
        <taxon>Agaricales</taxon>
        <taxon>Marasmiineae</taxon>
        <taxon>Mycenaceae</taxon>
        <taxon>Mycena</taxon>
    </lineage>
</organism>
<dbReference type="Proteomes" id="UP001218218">
    <property type="component" value="Unassembled WGS sequence"/>
</dbReference>
<gene>
    <name evidence="1" type="ORF">DFH08DRAFT_722665</name>
</gene>
<proteinExistence type="predicted"/>
<reference evidence="1" key="1">
    <citation type="submission" date="2023-03" db="EMBL/GenBank/DDBJ databases">
        <title>Massive genome expansion in bonnet fungi (Mycena s.s.) driven by repeated elements and novel gene families across ecological guilds.</title>
        <authorList>
            <consortium name="Lawrence Berkeley National Laboratory"/>
            <person name="Harder C.B."/>
            <person name="Miyauchi S."/>
            <person name="Viragh M."/>
            <person name="Kuo A."/>
            <person name="Thoen E."/>
            <person name="Andreopoulos B."/>
            <person name="Lu D."/>
            <person name="Skrede I."/>
            <person name="Drula E."/>
            <person name="Henrissat B."/>
            <person name="Morin E."/>
            <person name="Kohler A."/>
            <person name="Barry K."/>
            <person name="LaButti K."/>
            <person name="Morin E."/>
            <person name="Salamov A."/>
            <person name="Lipzen A."/>
            <person name="Mereny Z."/>
            <person name="Hegedus B."/>
            <person name="Baldrian P."/>
            <person name="Stursova M."/>
            <person name="Weitz H."/>
            <person name="Taylor A."/>
            <person name="Grigoriev I.V."/>
            <person name="Nagy L.G."/>
            <person name="Martin F."/>
            <person name="Kauserud H."/>
        </authorList>
    </citation>
    <scope>NUCLEOTIDE SEQUENCE</scope>
    <source>
        <strain evidence="1">CBHHK002</strain>
    </source>
</reference>
<accession>A0AAD7E945</accession>
<protein>
    <submittedName>
        <fullName evidence="1">Uncharacterized protein</fullName>
    </submittedName>
</protein>
<dbReference type="AlphaFoldDB" id="A0AAD7E945"/>
<evidence type="ECO:0000313" key="1">
    <source>
        <dbReference type="EMBL" id="KAJ7302818.1"/>
    </source>
</evidence>
<name>A0AAD7E945_9AGAR</name>
<dbReference type="EMBL" id="JARIHO010000111">
    <property type="protein sequence ID" value="KAJ7302818.1"/>
    <property type="molecule type" value="Genomic_DNA"/>
</dbReference>
<feature type="non-terminal residue" evidence="1">
    <location>
        <position position="1"/>
    </location>
</feature>
<comment type="caution">
    <text evidence="1">The sequence shown here is derived from an EMBL/GenBank/DDBJ whole genome shotgun (WGS) entry which is preliminary data.</text>
</comment>
<keyword evidence="2" id="KW-1185">Reference proteome</keyword>